<name>A0ABY9YU34_9GAMM</name>
<dbReference type="RefSeq" id="WP_311193325.1">
    <property type="nucleotide sequence ID" value="NZ_CP115541.1"/>
</dbReference>
<proteinExistence type="predicted"/>
<gene>
    <name evidence="1" type="ORF">PDM29_08045</name>
</gene>
<organism evidence="1 2">
    <name type="scientific">Stenotrophomonas oahuensis</name>
    <dbReference type="NCBI Taxonomy" id="3003271"/>
    <lineage>
        <taxon>Bacteria</taxon>
        <taxon>Pseudomonadati</taxon>
        <taxon>Pseudomonadota</taxon>
        <taxon>Gammaproteobacteria</taxon>
        <taxon>Lysobacterales</taxon>
        <taxon>Lysobacteraceae</taxon>
        <taxon>Stenotrophomonas</taxon>
    </lineage>
</organism>
<evidence type="ECO:0008006" key="3">
    <source>
        <dbReference type="Google" id="ProtNLM"/>
    </source>
</evidence>
<dbReference type="Proteomes" id="UP001302072">
    <property type="component" value="Chromosome"/>
</dbReference>
<keyword evidence="2" id="KW-1185">Reference proteome</keyword>
<evidence type="ECO:0000313" key="1">
    <source>
        <dbReference type="EMBL" id="WNH54213.1"/>
    </source>
</evidence>
<protein>
    <recommendedName>
        <fullName evidence="3">Transmembrane protein</fullName>
    </recommendedName>
</protein>
<evidence type="ECO:0000313" key="2">
    <source>
        <dbReference type="Proteomes" id="UP001302072"/>
    </source>
</evidence>
<sequence length="140" mass="15499">MQKWKASAVGVVAVLAIVISGGYGLAWRALPDCVDPTFQDVQRRGVTGLEFGGRKVALGRADVVARIEGPFLVETMYFVPFDLHGTTHVQRYLILPWGLRQIGTKAYHYVDAGCSHEAFRQLELHRPESGRCSVQYHASA</sequence>
<reference evidence="1 2" key="1">
    <citation type="submission" date="2022-12" db="EMBL/GenBank/DDBJ databases">
        <title>Two new species, Stenotrophomonas aracearum and Stenotrophomonas oahuensis, isolated from Anthurium (Araceae family) in Hawaii.</title>
        <authorList>
            <person name="Chunag S.C."/>
            <person name="Dobhal S."/>
            <person name="Alvarez A."/>
            <person name="Arif M."/>
        </authorList>
    </citation>
    <scope>NUCLEOTIDE SEQUENCE [LARGE SCALE GENOMIC DNA]</scope>
    <source>
        <strain evidence="1 2">A5586</strain>
    </source>
</reference>
<dbReference type="EMBL" id="CP115541">
    <property type="protein sequence ID" value="WNH54213.1"/>
    <property type="molecule type" value="Genomic_DNA"/>
</dbReference>
<accession>A0ABY9YU34</accession>